<sequence length="107" mass="11223">MLLVPPPMSTLAMAVRFSLDRASVPAPRAESTDSRSGPAVATTKSPARSDRASSTSLAFSFRAVSPVMITAPVRSISGVMPAAWYSSRTIRLTASASISVAERRGVK</sequence>
<accession>A0A174MQG8</accession>
<evidence type="ECO:0000313" key="3">
    <source>
        <dbReference type="Proteomes" id="UP000095746"/>
    </source>
</evidence>
<proteinExistence type="predicted"/>
<dbReference type="Proteomes" id="UP000095746">
    <property type="component" value="Unassembled WGS sequence"/>
</dbReference>
<gene>
    <name evidence="2" type="ORF">ERS852411_03058</name>
</gene>
<reference evidence="2 3" key="1">
    <citation type="submission" date="2015-09" db="EMBL/GenBank/DDBJ databases">
        <authorList>
            <consortium name="Pathogen Informatics"/>
        </authorList>
    </citation>
    <scope>NUCLEOTIDE SEQUENCE [LARGE SCALE GENOMIC DNA]</scope>
    <source>
        <strain evidence="2 3">2789STDY5608854</strain>
    </source>
</reference>
<evidence type="ECO:0000256" key="1">
    <source>
        <dbReference type="SAM" id="MobiDB-lite"/>
    </source>
</evidence>
<evidence type="ECO:0000313" key="2">
    <source>
        <dbReference type="EMBL" id="CUP37536.1"/>
    </source>
</evidence>
<organism evidence="2 3">
    <name type="scientific">Flavonifractor plautii</name>
    <name type="common">Fusobacterium plautii</name>
    <dbReference type="NCBI Taxonomy" id="292800"/>
    <lineage>
        <taxon>Bacteria</taxon>
        <taxon>Bacillati</taxon>
        <taxon>Bacillota</taxon>
        <taxon>Clostridia</taxon>
        <taxon>Eubacteriales</taxon>
        <taxon>Oscillospiraceae</taxon>
        <taxon>Flavonifractor</taxon>
    </lineage>
</organism>
<dbReference type="AlphaFoldDB" id="A0A174MQG8"/>
<name>A0A174MQG8_FLAPL</name>
<protein>
    <submittedName>
        <fullName evidence="2">Uncharacterized protein</fullName>
    </submittedName>
</protein>
<feature type="region of interest" description="Disordered" evidence="1">
    <location>
        <begin position="24"/>
        <end position="53"/>
    </location>
</feature>
<dbReference type="EMBL" id="CYZT01000334">
    <property type="protein sequence ID" value="CUP37536.1"/>
    <property type="molecule type" value="Genomic_DNA"/>
</dbReference>
<feature type="compositionally biased region" description="Polar residues" evidence="1">
    <location>
        <begin position="42"/>
        <end position="53"/>
    </location>
</feature>